<name>D6Z6L5_DESAT</name>
<dbReference type="InterPro" id="IPR023346">
    <property type="entry name" value="Lysozyme-like_dom_sf"/>
</dbReference>
<dbReference type="CDD" id="cd00118">
    <property type="entry name" value="LysM"/>
    <property type="match status" value="2"/>
</dbReference>
<dbReference type="AlphaFoldDB" id="D6Z6L5"/>
<evidence type="ECO:0000313" key="4">
    <source>
        <dbReference type="Proteomes" id="UP000001508"/>
    </source>
</evidence>
<keyword evidence="4" id="KW-1185">Reference proteome</keyword>
<dbReference type="Gene3D" id="3.10.350.10">
    <property type="entry name" value="LysM domain"/>
    <property type="match status" value="2"/>
</dbReference>
<dbReference type="SUPFAM" id="SSF53955">
    <property type="entry name" value="Lysozyme-like"/>
    <property type="match status" value="1"/>
</dbReference>
<dbReference type="Pfam" id="PF01464">
    <property type="entry name" value="SLT"/>
    <property type="match status" value="1"/>
</dbReference>
<dbReference type="CAZy" id="CBM50">
    <property type="family name" value="Carbohydrate-Binding Module Family 50"/>
</dbReference>
<dbReference type="HOGENOM" id="CLU_027327_0_0_7"/>
<dbReference type="Proteomes" id="UP000001508">
    <property type="component" value="Chromosome"/>
</dbReference>
<feature type="compositionally biased region" description="Low complexity" evidence="1">
    <location>
        <begin position="468"/>
        <end position="484"/>
    </location>
</feature>
<dbReference type="STRING" id="589865.DaAHT2_0263"/>
<dbReference type="CDD" id="cd16894">
    <property type="entry name" value="MltD-like"/>
    <property type="match status" value="1"/>
</dbReference>
<dbReference type="OrthoDB" id="9815002at2"/>
<dbReference type="PANTHER" id="PTHR33734">
    <property type="entry name" value="LYSM DOMAIN-CONTAINING GPI-ANCHORED PROTEIN 2"/>
    <property type="match status" value="1"/>
</dbReference>
<dbReference type="InterPro" id="IPR036779">
    <property type="entry name" value="LysM_dom_sf"/>
</dbReference>
<dbReference type="eggNOG" id="COG0741">
    <property type="taxonomic scope" value="Bacteria"/>
</dbReference>
<dbReference type="InterPro" id="IPR008258">
    <property type="entry name" value="Transglycosylase_SLT_dom_1"/>
</dbReference>
<dbReference type="Pfam" id="PF01476">
    <property type="entry name" value="LysM"/>
    <property type="match status" value="2"/>
</dbReference>
<gene>
    <name evidence="3" type="ordered locus">DaAHT2_0263</name>
</gene>
<evidence type="ECO:0000313" key="3">
    <source>
        <dbReference type="EMBL" id="ADH84974.1"/>
    </source>
</evidence>
<dbReference type="EMBL" id="CP001940">
    <property type="protein sequence ID" value="ADH84974.1"/>
    <property type="molecule type" value="Genomic_DNA"/>
</dbReference>
<evidence type="ECO:0000256" key="1">
    <source>
        <dbReference type="SAM" id="MobiDB-lite"/>
    </source>
</evidence>
<protein>
    <submittedName>
        <fullName evidence="3">Lytic transglycosylase catalytic</fullName>
    </submittedName>
</protein>
<feature type="region of interest" description="Disordered" evidence="1">
    <location>
        <begin position="465"/>
        <end position="484"/>
    </location>
</feature>
<dbReference type="SUPFAM" id="SSF54106">
    <property type="entry name" value="LysM domain"/>
    <property type="match status" value="1"/>
</dbReference>
<dbReference type="PROSITE" id="PS51782">
    <property type="entry name" value="LYSM"/>
    <property type="match status" value="2"/>
</dbReference>
<dbReference type="eggNOG" id="COG1388">
    <property type="taxonomic scope" value="Bacteria"/>
</dbReference>
<evidence type="ECO:0000259" key="2">
    <source>
        <dbReference type="PROSITE" id="PS51782"/>
    </source>
</evidence>
<sequence>MKFAWCTHFLRSWSGAVGVAALLGALFFFSCPTGVQAEPFPVYDEIKPKVAFWKDIYSRYPSTQGLLHDRFDLDLVYAVLEVENTWDNAARRRNRNQINAGREEYRAILLHLAAGHAPRNAKEERVLALFGDRASPERLRRAADNIRFQRGLKDRFREGVIRSGAYLAQIKEILRQYGLPEDLAYLPHVESSFNYEAYSRLGAAGIWQFMRATGRQYMTIDYVLDERRDPIRATHAAAQLLRENHQRLGNWPLAITAYNHGATGMIRARNQHGDYPSIIRHYSGNRFGFASRNFYSEFLAAREVAKNAERYFGPLDLEPQRRSHEIVLSGYVSLAELAAHLGVDVATLHRYNQGLREPVLQGEKYVPKGYHLRLPADQPTVRLASALPDTMLRQAQRRSAFYTVRRGDTAWEIARRHGVSLSALMAANQLNSRATIYAGQNLRIPGVDEPAVMLAAASGAGAGKTRVAEAPPAQEPTAPATAAAPPVEAAPEVVAVAGEPAPGQVTEQAAAEDYQVAGALADPREVAAAGARLASARDNGWSLAMAERVAESRPDYVGEGVAPEAAGELLSSRRALSLSGNGSRLPAMTMAVAGAGEPATGAVNPAVVWGNLSVEEVRDLADGRRVGYIRVEVEETLGHYADWLSIPTQELRRLNGFPFGRPIRLEQRLMIPLDRGVEQAFFEEQRYEYHKSLEEDFYAAYRVDGVETYRVRPGDNIWQLSHDEFELPLWLIRKYNPELVLDRLRPGDEIRVPVVLARQR</sequence>
<dbReference type="Gene3D" id="1.10.530.10">
    <property type="match status" value="1"/>
</dbReference>
<dbReference type="SMART" id="SM00257">
    <property type="entry name" value="LysM"/>
    <property type="match status" value="2"/>
</dbReference>
<dbReference type="InParanoid" id="D6Z6L5"/>
<feature type="domain" description="LysM" evidence="2">
    <location>
        <begin position="400"/>
        <end position="444"/>
    </location>
</feature>
<proteinExistence type="predicted"/>
<feature type="domain" description="LysM" evidence="2">
    <location>
        <begin position="707"/>
        <end position="752"/>
    </location>
</feature>
<dbReference type="KEGG" id="dak:DaAHT2_0263"/>
<dbReference type="InterPro" id="IPR018392">
    <property type="entry name" value="LysM"/>
</dbReference>
<organism evidence="3 4">
    <name type="scientific">Desulfurivibrio alkaliphilus (strain DSM 19089 / UNIQEM U267 / AHT2)</name>
    <dbReference type="NCBI Taxonomy" id="589865"/>
    <lineage>
        <taxon>Bacteria</taxon>
        <taxon>Pseudomonadati</taxon>
        <taxon>Thermodesulfobacteriota</taxon>
        <taxon>Desulfobulbia</taxon>
        <taxon>Desulfobulbales</taxon>
        <taxon>Desulfobulbaceae</taxon>
        <taxon>Desulfurivibrio</taxon>
    </lineage>
</organism>
<accession>D6Z6L5</accession>
<dbReference type="PROSITE" id="PS51257">
    <property type="entry name" value="PROKAR_LIPOPROTEIN"/>
    <property type="match status" value="1"/>
</dbReference>
<dbReference type="CAZy" id="GH23">
    <property type="family name" value="Glycoside Hydrolase Family 23"/>
</dbReference>
<dbReference type="PANTHER" id="PTHR33734:SF22">
    <property type="entry name" value="MEMBRANE-BOUND LYTIC MUREIN TRANSGLYCOSYLASE D"/>
    <property type="match status" value="1"/>
</dbReference>
<reference evidence="4" key="1">
    <citation type="submission" date="2010-02" db="EMBL/GenBank/DDBJ databases">
        <title>Complete sequence of Desulfurivibrio alkaliphilus AHT2.</title>
        <authorList>
            <consortium name="US DOE Joint Genome Institute"/>
            <person name="Pitluck S."/>
            <person name="Chertkov O."/>
            <person name="Detter J.C."/>
            <person name="Han C."/>
            <person name="Tapia R."/>
            <person name="Larimer F."/>
            <person name="Land M."/>
            <person name="Hauser L."/>
            <person name="Kyrpides N."/>
            <person name="Mikhailova N."/>
            <person name="Sorokin D.Y."/>
            <person name="Muyzer G."/>
            <person name="Woyke T."/>
        </authorList>
    </citation>
    <scope>NUCLEOTIDE SEQUENCE [LARGE SCALE GENOMIC DNA]</scope>
    <source>
        <strain evidence="4">DSM 19089 / UNIQEM U267 / AHT2</strain>
    </source>
</reference>